<evidence type="ECO:0000256" key="1">
    <source>
        <dbReference type="ARBA" id="ARBA00004817"/>
    </source>
</evidence>
<reference evidence="7 8" key="1">
    <citation type="submission" date="2021-01" db="EMBL/GenBank/DDBJ databases">
        <title>WGS of actinomycetes isolated from Thailand.</title>
        <authorList>
            <person name="Thawai C."/>
        </authorList>
    </citation>
    <scope>NUCLEOTIDE SEQUENCE [LARGE SCALE GENOMIC DNA]</scope>
    <source>
        <strain evidence="7 8">CA1R205</strain>
    </source>
</reference>
<feature type="signal peptide" evidence="5">
    <location>
        <begin position="1"/>
        <end position="30"/>
    </location>
</feature>
<dbReference type="EMBL" id="JAERRF010000004">
    <property type="protein sequence ID" value="MBL1096794.1"/>
    <property type="molecule type" value="Genomic_DNA"/>
</dbReference>
<dbReference type="InterPro" id="IPR036263">
    <property type="entry name" value="Chorismate_II_sf"/>
</dbReference>
<dbReference type="NCBIfam" id="TIGR01806">
    <property type="entry name" value="CM_mono2"/>
    <property type="match status" value="1"/>
</dbReference>
<sequence>MRPSPRAPRRALIAALTTAVLATGAAGAVAAPAATAPDRPAAAPSRLLPLAGLSAERLLIADEVAAAKWGTDSPIDDPAREKQVLDAVARQATELGADPAGTVRIFRDQIEASKLVQRGLYRRWDADPSQAPTERPDLSQVRLKINRINGELVRAIADSAPARTAPSCAGRLTAGAVVTVHEKRLDALHTAALGRSLPSVCERSTATTR</sequence>
<keyword evidence="3 5" id="KW-0732">Signal</keyword>
<dbReference type="PIRSF" id="PIRSF026640">
    <property type="entry name" value="Peripl_chor_mut"/>
    <property type="match status" value="1"/>
</dbReference>
<dbReference type="InterPro" id="IPR006311">
    <property type="entry name" value="TAT_signal"/>
</dbReference>
<comment type="pathway">
    <text evidence="1">Metabolic intermediate biosynthesis; prephenate biosynthesis; prephenate from chorismate: step 1/1.</text>
</comment>
<keyword evidence="4 7" id="KW-0413">Isomerase</keyword>
<dbReference type="Gene3D" id="1.20.59.10">
    <property type="entry name" value="Chorismate mutase"/>
    <property type="match status" value="1"/>
</dbReference>
<dbReference type="PROSITE" id="PS51168">
    <property type="entry name" value="CHORISMATE_MUT_2"/>
    <property type="match status" value="1"/>
</dbReference>
<dbReference type="Proteomes" id="UP000634229">
    <property type="component" value="Unassembled WGS sequence"/>
</dbReference>
<protein>
    <recommendedName>
        <fullName evidence="2">chorismate mutase</fullName>
        <ecNumber evidence="2">5.4.99.5</ecNumber>
    </recommendedName>
</protein>
<dbReference type="PROSITE" id="PS51318">
    <property type="entry name" value="TAT"/>
    <property type="match status" value="1"/>
</dbReference>
<keyword evidence="8" id="KW-1185">Reference proteome</keyword>
<dbReference type="Pfam" id="PF01817">
    <property type="entry name" value="CM_2"/>
    <property type="match status" value="1"/>
</dbReference>
<evidence type="ECO:0000313" key="7">
    <source>
        <dbReference type="EMBL" id="MBL1096794.1"/>
    </source>
</evidence>
<evidence type="ECO:0000256" key="2">
    <source>
        <dbReference type="ARBA" id="ARBA00012404"/>
    </source>
</evidence>
<dbReference type="InterPro" id="IPR036979">
    <property type="entry name" value="CM_dom_sf"/>
</dbReference>
<dbReference type="PANTHER" id="PTHR38041">
    <property type="entry name" value="CHORISMATE MUTASE"/>
    <property type="match status" value="1"/>
</dbReference>
<organism evidence="7 8">
    <name type="scientific">Streptomyces coffeae</name>
    <dbReference type="NCBI Taxonomy" id="621382"/>
    <lineage>
        <taxon>Bacteria</taxon>
        <taxon>Bacillati</taxon>
        <taxon>Actinomycetota</taxon>
        <taxon>Actinomycetes</taxon>
        <taxon>Kitasatosporales</taxon>
        <taxon>Streptomycetaceae</taxon>
        <taxon>Streptomyces</taxon>
    </lineage>
</organism>
<dbReference type="InterPro" id="IPR002701">
    <property type="entry name" value="CM_II_prokaryot"/>
</dbReference>
<dbReference type="RefSeq" id="WP_201873562.1">
    <property type="nucleotide sequence ID" value="NZ_JAERRF010000004.1"/>
</dbReference>
<comment type="caution">
    <text evidence="7">The sequence shown here is derived from an EMBL/GenBank/DDBJ whole genome shotgun (WGS) entry which is preliminary data.</text>
</comment>
<dbReference type="EC" id="5.4.99.5" evidence="2"/>
<accession>A0ABS1NA61</accession>
<feature type="chain" id="PRO_5045132288" description="chorismate mutase" evidence="5">
    <location>
        <begin position="31"/>
        <end position="209"/>
    </location>
</feature>
<feature type="domain" description="Chorismate mutase" evidence="6">
    <location>
        <begin position="29"/>
        <end position="121"/>
    </location>
</feature>
<name>A0ABS1NA61_9ACTN</name>
<evidence type="ECO:0000256" key="3">
    <source>
        <dbReference type="ARBA" id="ARBA00022729"/>
    </source>
</evidence>
<dbReference type="SMART" id="SM00830">
    <property type="entry name" value="CM_2"/>
    <property type="match status" value="1"/>
</dbReference>
<dbReference type="GO" id="GO:0004106">
    <property type="term" value="F:chorismate mutase activity"/>
    <property type="evidence" value="ECO:0007669"/>
    <property type="project" value="UniProtKB-EC"/>
</dbReference>
<dbReference type="NCBIfam" id="NF006741">
    <property type="entry name" value="PRK09269.1"/>
    <property type="match status" value="1"/>
</dbReference>
<dbReference type="PANTHER" id="PTHR38041:SF2">
    <property type="entry name" value="SECRETED CHORISMATE MUTASE"/>
    <property type="match status" value="1"/>
</dbReference>
<evidence type="ECO:0000313" key="8">
    <source>
        <dbReference type="Proteomes" id="UP000634229"/>
    </source>
</evidence>
<proteinExistence type="predicted"/>
<dbReference type="InterPro" id="IPR051331">
    <property type="entry name" value="Chorismate_mutase-related"/>
</dbReference>
<dbReference type="SUPFAM" id="SSF48600">
    <property type="entry name" value="Chorismate mutase II"/>
    <property type="match status" value="1"/>
</dbReference>
<evidence type="ECO:0000259" key="6">
    <source>
        <dbReference type="PROSITE" id="PS51168"/>
    </source>
</evidence>
<evidence type="ECO:0000256" key="4">
    <source>
        <dbReference type="ARBA" id="ARBA00023235"/>
    </source>
</evidence>
<dbReference type="InterPro" id="IPR008240">
    <property type="entry name" value="Chorismate_mutase_periplasmic"/>
</dbReference>
<gene>
    <name evidence="7" type="ORF">JK363_08980</name>
</gene>
<evidence type="ECO:0000256" key="5">
    <source>
        <dbReference type="SAM" id="SignalP"/>
    </source>
</evidence>